<accession>A0ACD5A7Q0</accession>
<reference evidence="1" key="1">
    <citation type="journal article" date="2025" name="Int. J. Syst. Evol. Microbiol.">
        <title>Streptomyces citrinus sp. nov., with yellow diffusible pigment.</title>
        <authorList>
            <person name="He Y."/>
            <person name="Yang E."/>
            <person name="Xu J."/>
            <person name="Sun Y."/>
            <person name="Sun L."/>
        </authorList>
    </citation>
    <scope>NUCLEOTIDE SEQUENCE</scope>
    <source>
        <strain evidence="1">Q6</strain>
    </source>
</reference>
<name>A0ACD5A7Q0_9ACTN</name>
<gene>
    <name evidence="1" type="ORF">V2W30_06070</name>
</gene>
<keyword evidence="2" id="KW-1185">Reference proteome</keyword>
<proteinExistence type="predicted"/>
<sequence>MTRQAWGRPAAGREPAAAALLSWLADPEAPRLCVVSGAEASGKSTLLAWLIAHGTRPGTPAGRRVHGIVPLAGLTATAAAWMLADQLGVAARTPDELVDRLAADPRRTVIVLPDLHAAADPRALAEFALELLGLDHVRLIVEARSGGGPSTTLSAVPAATMDLDEPQWVERERYTAWAAERQPHTREPDAPPLAIDLDDPAAICGADPWAVTARYERSVDAHGGLRAAWLRAGASLTRDQSVPDRAVVLLAALGDDADPRLPRALADLAEGAPWRVVWRRVRGDIHPRGRARRTRWRWAAARRRTGCWPLITRAPSD</sequence>
<evidence type="ECO:0000313" key="1">
    <source>
        <dbReference type="EMBL" id="WWQ62959.1"/>
    </source>
</evidence>
<evidence type="ECO:0000313" key="2">
    <source>
        <dbReference type="Proteomes" id="UP001432251"/>
    </source>
</evidence>
<protein>
    <submittedName>
        <fullName evidence="1">Uncharacterized protein</fullName>
    </submittedName>
</protein>
<dbReference type="EMBL" id="CP146022">
    <property type="protein sequence ID" value="WWQ62959.1"/>
    <property type="molecule type" value="Genomic_DNA"/>
</dbReference>
<dbReference type="Proteomes" id="UP001432251">
    <property type="component" value="Chromosome"/>
</dbReference>
<organism evidence="1 2">
    <name type="scientific">Streptomyces citrinus</name>
    <dbReference type="NCBI Taxonomy" id="3118173"/>
    <lineage>
        <taxon>Bacteria</taxon>
        <taxon>Bacillati</taxon>
        <taxon>Actinomycetota</taxon>
        <taxon>Actinomycetes</taxon>
        <taxon>Kitasatosporales</taxon>
        <taxon>Streptomycetaceae</taxon>
        <taxon>Streptomyces</taxon>
    </lineage>
</organism>